<feature type="domain" description="Integrase catalytic" evidence="3">
    <location>
        <begin position="665"/>
        <end position="840"/>
    </location>
</feature>
<dbReference type="Pfam" id="PF00665">
    <property type="entry name" value="rve"/>
    <property type="match status" value="1"/>
</dbReference>
<dbReference type="PANTHER" id="PTHR37984">
    <property type="entry name" value="PROTEIN CBG26694"/>
    <property type="match status" value="1"/>
</dbReference>
<dbReference type="InterPro" id="IPR012337">
    <property type="entry name" value="RNaseH-like_sf"/>
</dbReference>
<dbReference type="PANTHER" id="PTHR37984:SF5">
    <property type="entry name" value="PROTEIN NYNRIN-LIKE"/>
    <property type="match status" value="1"/>
</dbReference>
<feature type="domain" description="RNase H type-1" evidence="2">
    <location>
        <begin position="452"/>
        <end position="602"/>
    </location>
</feature>
<keyword evidence="5" id="KW-1185">Reference proteome</keyword>
<dbReference type="Gene3D" id="3.30.420.10">
    <property type="entry name" value="Ribonuclease H-like superfamily/Ribonuclease H"/>
    <property type="match status" value="2"/>
</dbReference>
<dbReference type="Pfam" id="PF17919">
    <property type="entry name" value="RT_RNaseH_2"/>
    <property type="match status" value="1"/>
</dbReference>
<evidence type="ECO:0000259" key="2">
    <source>
        <dbReference type="PROSITE" id="PS50879"/>
    </source>
</evidence>
<dbReference type="Proteomes" id="UP001623348">
    <property type="component" value="Unassembled WGS sequence"/>
</dbReference>
<dbReference type="InterPro" id="IPR041577">
    <property type="entry name" value="RT_RNaseH_2"/>
</dbReference>
<dbReference type="InterPro" id="IPR043502">
    <property type="entry name" value="DNA/RNA_pol_sf"/>
</dbReference>
<comment type="caution">
    <text evidence="4">The sequence shown here is derived from an EMBL/GenBank/DDBJ whole genome shotgun (WGS) entry which is preliminary data.</text>
</comment>
<evidence type="ECO:0000313" key="4">
    <source>
        <dbReference type="EMBL" id="GAB0206661.1"/>
    </source>
</evidence>
<dbReference type="Pfam" id="PF00075">
    <property type="entry name" value="RNase_H"/>
    <property type="match status" value="1"/>
</dbReference>
<dbReference type="PROSITE" id="PS50879">
    <property type="entry name" value="RNASE_H_1"/>
    <property type="match status" value="1"/>
</dbReference>
<dbReference type="GO" id="GO:0006259">
    <property type="term" value="P:DNA metabolic process"/>
    <property type="evidence" value="ECO:0007669"/>
    <property type="project" value="UniProtKB-ARBA"/>
</dbReference>
<accession>A0ABC9Y9Z8</accession>
<evidence type="ECO:0000313" key="5">
    <source>
        <dbReference type="Proteomes" id="UP001623348"/>
    </source>
</evidence>
<evidence type="ECO:0000259" key="3">
    <source>
        <dbReference type="PROSITE" id="PS50994"/>
    </source>
</evidence>
<dbReference type="AlphaFoldDB" id="A0ABC9Y9Z8"/>
<dbReference type="InterPro" id="IPR043128">
    <property type="entry name" value="Rev_trsase/Diguanyl_cyclase"/>
</dbReference>
<dbReference type="GO" id="GO:0003824">
    <property type="term" value="F:catalytic activity"/>
    <property type="evidence" value="ECO:0007669"/>
    <property type="project" value="UniProtKB-KW"/>
</dbReference>
<keyword evidence="1" id="KW-0511">Multifunctional enzyme</keyword>
<dbReference type="Gene3D" id="3.30.70.270">
    <property type="match status" value="2"/>
</dbReference>
<reference evidence="4 5" key="1">
    <citation type="submission" date="2024-06" db="EMBL/GenBank/DDBJ databases">
        <title>The draft genome of Grus japonensis, version 3.</title>
        <authorList>
            <person name="Nabeshima K."/>
            <person name="Suzuki S."/>
            <person name="Onuma M."/>
        </authorList>
    </citation>
    <scope>NUCLEOTIDE SEQUENCE [LARGE SCALE GENOMIC DNA]</scope>
    <source>
        <strain evidence="4 5">451A</strain>
    </source>
</reference>
<organism evidence="4 5">
    <name type="scientific">Grus japonensis</name>
    <name type="common">Japanese crane</name>
    <name type="synonym">Red-crowned crane</name>
    <dbReference type="NCBI Taxonomy" id="30415"/>
    <lineage>
        <taxon>Eukaryota</taxon>
        <taxon>Metazoa</taxon>
        <taxon>Chordata</taxon>
        <taxon>Craniata</taxon>
        <taxon>Vertebrata</taxon>
        <taxon>Euteleostomi</taxon>
        <taxon>Archelosauria</taxon>
        <taxon>Archosauria</taxon>
        <taxon>Dinosauria</taxon>
        <taxon>Saurischia</taxon>
        <taxon>Theropoda</taxon>
        <taxon>Coelurosauria</taxon>
        <taxon>Aves</taxon>
        <taxon>Neognathae</taxon>
        <taxon>Neoaves</taxon>
        <taxon>Gruiformes</taxon>
        <taxon>Gruidae</taxon>
        <taxon>Grus</taxon>
    </lineage>
</organism>
<proteinExistence type="predicted"/>
<gene>
    <name evidence="4" type="ORF">GRJ2_003131700</name>
</gene>
<name>A0ABC9Y9Z8_GRUJA</name>
<dbReference type="InterPro" id="IPR036397">
    <property type="entry name" value="RNaseH_sf"/>
</dbReference>
<dbReference type="InterPro" id="IPR002156">
    <property type="entry name" value="RNaseH_domain"/>
</dbReference>
<dbReference type="InterPro" id="IPR050951">
    <property type="entry name" value="Retrovirus_Pol_polyprotein"/>
</dbReference>
<dbReference type="EMBL" id="BAAFJT010000115">
    <property type="protein sequence ID" value="GAB0206661.1"/>
    <property type="molecule type" value="Genomic_DNA"/>
</dbReference>
<dbReference type="SUPFAM" id="SSF53098">
    <property type="entry name" value="Ribonuclease H-like"/>
    <property type="match status" value="2"/>
</dbReference>
<dbReference type="PROSITE" id="PS50994">
    <property type="entry name" value="INTEGRASE"/>
    <property type="match status" value="1"/>
</dbReference>
<sequence>MDWKSEEAPTVDEVAGRLHQYEESLSSSLVSAVEKLSREFQQLREDMSYSPPVRTSVSAILRKHFSVQERGYRGYTPRGTLWFYLCDHGEDMRKWDGKPTSKLQARVHELQGKTVIKREYFQEKCCSSFQWAVPQTEWKAYSYGEAPEHLQYIDDIIVWGNSAEEVSEKGKKIIQIFLKAGFAIKRSKVKGPAQEIQFLGIKWQDGCRHIPKDVINKIAAMSPPTNKKETQAFLGVVGFWQTHIPNYSLVVSSLYHVTQKKNDFKWGPEQQQAFEQIKQEIVHKIALGPVRAEPEVKNVLYTAAGENGPTWSLWQKAPGETRGRPLGFWSQGYRGSEARYTPTEKEILAAYEGVRAASEVIGTEAQLLLAPRLPVLGWMFKGRVPSTHHATDAMWIKWVALITQRSRIGNPNRPGILEVITDWPEGKDFGMSPEEEVTHAEEAPLYNKLPENEKQYALFTDGSCRIRGKHRRWKTAVWSPTQRVTEAAEGEGESSQFAEVKAIQLALDIAEREKWPTLYLYTHSWMVANALWGWLQQWKKQSNWQHRGKPIWAAPLWQDIAARLEKLVVKVRHVDGHVPKSRATEEHQNNQQVDQAAKIEVAQVDLDWQHKGELFIALWAHDTSGHQGRDATYRWACDRGVDLSMDAISQVIHQCETCTAIKQTKQLKPVWYGGRWLKYKYGEAWQIDYITLPQPHQGKRYVLTMVEATTGWLETYSVPHATAHNTILGLEKQVLWRHGTPERIESDNGTHFWNNLIDTWAKEHGMEWVYHIPYHAPASGKIERYNGLLKTTLRAMGGGTLRHWDTHLAKATWLVNTRGSANRAGPAQSKFPCPVEGDKVPVVHMKNMLGKTVWVIPASDKSKPIRGTAFAQGPGCTWWMMRKDGEVRCVPQGDLILGENSQ</sequence>
<dbReference type="FunFam" id="3.30.70.270:FF:000020">
    <property type="entry name" value="Transposon Tf2-6 polyprotein-like Protein"/>
    <property type="match status" value="1"/>
</dbReference>
<evidence type="ECO:0000256" key="1">
    <source>
        <dbReference type="ARBA" id="ARBA00023268"/>
    </source>
</evidence>
<dbReference type="InterPro" id="IPR001584">
    <property type="entry name" value="Integrase_cat-core"/>
</dbReference>
<dbReference type="SUPFAM" id="SSF56672">
    <property type="entry name" value="DNA/RNA polymerases"/>
    <property type="match status" value="1"/>
</dbReference>
<protein>
    <submittedName>
        <fullName evidence="4">Uncharacterized protein</fullName>
    </submittedName>
</protein>